<reference evidence="3 4" key="1">
    <citation type="journal article" date="2024" name="G3 (Bethesda)">
        <title>Genome assembly of Hibiscus sabdariffa L. provides insights into metabolisms of medicinal natural products.</title>
        <authorList>
            <person name="Kim T."/>
        </authorList>
    </citation>
    <scope>NUCLEOTIDE SEQUENCE [LARGE SCALE GENOMIC DNA]</scope>
    <source>
        <strain evidence="3">TK-2024</strain>
        <tissue evidence="3">Old leaves</tissue>
    </source>
</reference>
<evidence type="ECO:0000256" key="2">
    <source>
        <dbReference type="SAM" id="MobiDB-lite"/>
    </source>
</evidence>
<gene>
    <name evidence="3" type="ORF">V6N12_020071</name>
</gene>
<dbReference type="PANTHER" id="PTHR19424:SF8">
    <property type="entry name" value="HEAT SHOCK FACTOR-BINDING PROTEIN 1-LIKE"/>
    <property type="match status" value="1"/>
</dbReference>
<accession>A0ABR2ARU0</accession>
<protein>
    <recommendedName>
        <fullName evidence="5">Heat shock factor binding protein</fullName>
    </recommendedName>
</protein>
<dbReference type="EMBL" id="JBBPBM010000358">
    <property type="protein sequence ID" value="KAK8496624.1"/>
    <property type="molecule type" value="Genomic_DNA"/>
</dbReference>
<sequence length="75" mass="8393">MDANDFGDKKQDNADMAAFHFLDFFDFNPLDEMGSRIDELEQSINDLRTEMDADKPPSPVAPSGPKNDSKSTKEP</sequence>
<comment type="caution">
    <text evidence="3">The sequence shown here is derived from an EMBL/GenBank/DDBJ whole genome shotgun (WGS) entry which is preliminary data.</text>
</comment>
<dbReference type="Proteomes" id="UP001472677">
    <property type="component" value="Unassembled WGS sequence"/>
</dbReference>
<name>A0ABR2ARU0_9ROSI</name>
<evidence type="ECO:0000313" key="3">
    <source>
        <dbReference type="EMBL" id="KAK8496624.1"/>
    </source>
</evidence>
<organism evidence="3 4">
    <name type="scientific">Hibiscus sabdariffa</name>
    <name type="common">roselle</name>
    <dbReference type="NCBI Taxonomy" id="183260"/>
    <lineage>
        <taxon>Eukaryota</taxon>
        <taxon>Viridiplantae</taxon>
        <taxon>Streptophyta</taxon>
        <taxon>Embryophyta</taxon>
        <taxon>Tracheophyta</taxon>
        <taxon>Spermatophyta</taxon>
        <taxon>Magnoliopsida</taxon>
        <taxon>eudicotyledons</taxon>
        <taxon>Gunneridae</taxon>
        <taxon>Pentapetalae</taxon>
        <taxon>rosids</taxon>
        <taxon>malvids</taxon>
        <taxon>Malvales</taxon>
        <taxon>Malvaceae</taxon>
        <taxon>Malvoideae</taxon>
        <taxon>Hibiscus</taxon>
    </lineage>
</organism>
<proteinExistence type="inferred from homology"/>
<feature type="region of interest" description="Disordered" evidence="2">
    <location>
        <begin position="36"/>
        <end position="75"/>
    </location>
</feature>
<dbReference type="Pfam" id="PF06825">
    <property type="entry name" value="HSBP1"/>
    <property type="match status" value="1"/>
</dbReference>
<dbReference type="InterPro" id="IPR009643">
    <property type="entry name" value="HS1-bd"/>
</dbReference>
<evidence type="ECO:0000313" key="4">
    <source>
        <dbReference type="Proteomes" id="UP001472677"/>
    </source>
</evidence>
<dbReference type="PANTHER" id="PTHR19424">
    <property type="entry name" value="HEAT SHOCK FACTOR BINDING PROTEIN 1"/>
    <property type="match status" value="1"/>
</dbReference>
<evidence type="ECO:0008006" key="5">
    <source>
        <dbReference type="Google" id="ProtNLM"/>
    </source>
</evidence>
<keyword evidence="4" id="KW-1185">Reference proteome</keyword>
<dbReference type="Gene3D" id="1.20.5.430">
    <property type="match status" value="1"/>
</dbReference>
<comment type="similarity">
    <text evidence="1">Belongs to the HSBP1 family.</text>
</comment>
<evidence type="ECO:0000256" key="1">
    <source>
        <dbReference type="ARBA" id="ARBA00006349"/>
    </source>
</evidence>